<evidence type="ECO:0000313" key="2">
    <source>
        <dbReference type="Proteomes" id="UP000271227"/>
    </source>
</evidence>
<dbReference type="InParanoid" id="A0A3M0CX66"/>
<sequence>MSTPALGRAAKDRPMIDIGYNLILSCPNRPAPIYRHPDGWTD</sequence>
<dbReference type="Proteomes" id="UP000271227">
    <property type="component" value="Unassembled WGS sequence"/>
</dbReference>
<comment type="caution">
    <text evidence="1">The sequence shown here is derived from an EMBL/GenBank/DDBJ whole genome shotgun (WGS) entry which is preliminary data.</text>
</comment>
<evidence type="ECO:0000313" key="1">
    <source>
        <dbReference type="EMBL" id="RMB12099.1"/>
    </source>
</evidence>
<organism evidence="1 2">
    <name type="scientific">Eilatimonas milleporae</name>
    <dbReference type="NCBI Taxonomy" id="911205"/>
    <lineage>
        <taxon>Bacteria</taxon>
        <taxon>Pseudomonadati</taxon>
        <taxon>Pseudomonadota</taxon>
        <taxon>Alphaproteobacteria</taxon>
        <taxon>Kordiimonadales</taxon>
        <taxon>Kordiimonadaceae</taxon>
        <taxon>Eilatimonas</taxon>
    </lineage>
</organism>
<gene>
    <name evidence="1" type="ORF">BXY39_0589</name>
</gene>
<name>A0A3M0CX66_9PROT</name>
<dbReference type="EMBL" id="REFR01000009">
    <property type="protein sequence ID" value="RMB12099.1"/>
    <property type="molecule type" value="Genomic_DNA"/>
</dbReference>
<reference evidence="1 2" key="1">
    <citation type="submission" date="2018-10" db="EMBL/GenBank/DDBJ databases">
        <title>Genomic Encyclopedia of Archaeal and Bacterial Type Strains, Phase II (KMG-II): from individual species to whole genera.</title>
        <authorList>
            <person name="Goeker M."/>
        </authorList>
    </citation>
    <scope>NUCLEOTIDE SEQUENCE [LARGE SCALE GENOMIC DNA]</scope>
    <source>
        <strain evidence="1 2">DSM 25217</strain>
    </source>
</reference>
<dbReference type="AlphaFoldDB" id="A0A3M0CX66"/>
<accession>A0A3M0CX66</accession>
<proteinExistence type="predicted"/>
<keyword evidence="2" id="KW-1185">Reference proteome</keyword>
<protein>
    <submittedName>
        <fullName evidence="1">Uncharacterized protein</fullName>
    </submittedName>
</protein>